<proteinExistence type="predicted"/>
<dbReference type="SUPFAM" id="SSF55729">
    <property type="entry name" value="Acyl-CoA N-acyltransferases (Nat)"/>
    <property type="match status" value="1"/>
</dbReference>
<evidence type="ECO:0000256" key="3">
    <source>
        <dbReference type="ARBA" id="ARBA00022679"/>
    </source>
</evidence>
<evidence type="ECO:0000259" key="6">
    <source>
        <dbReference type="PROSITE" id="PS51186"/>
    </source>
</evidence>
<dbReference type="PANTHER" id="PTHR36449">
    <property type="entry name" value="ACETYLTRANSFERASE-RELATED"/>
    <property type="match status" value="1"/>
</dbReference>
<evidence type="ECO:0000256" key="1">
    <source>
        <dbReference type="ARBA" id="ARBA00022491"/>
    </source>
</evidence>
<dbReference type="PROSITE" id="PS51186">
    <property type="entry name" value="GNAT"/>
    <property type="match status" value="1"/>
</dbReference>
<dbReference type="Gene3D" id="3.40.630.30">
    <property type="match status" value="1"/>
</dbReference>
<keyword evidence="1" id="KW-0678">Repressor</keyword>
<dbReference type="RefSeq" id="WP_282906654.1">
    <property type="nucleotide sequence ID" value="NZ_JAGRPV010000001.1"/>
</dbReference>
<evidence type="ECO:0000256" key="4">
    <source>
        <dbReference type="ARBA" id="ARBA00023315"/>
    </source>
</evidence>
<keyword evidence="8" id="KW-1185">Reference proteome</keyword>
<dbReference type="Pfam" id="PF00583">
    <property type="entry name" value="Acetyltransf_1"/>
    <property type="match status" value="1"/>
</dbReference>
<accession>A0ABT6TBA4</accession>
<sequence length="166" mass="19552">MLEWDFIDQKYMTKIEDFQCSDEPSVRAFLQEEALSFHNLGIAKTKLFFDDEDNLVGYFTLYNDMMTIGRKKRRRHNLNELPSYKYYPAIKLHYMGVDQRFRNRGFGAYLLSSAMVAAKEVSEQSGCLFLTVESLKSAIGFYYKYEFNKLNVNGSYLNMFLKLNEL</sequence>
<reference evidence="7" key="1">
    <citation type="submission" date="2023-04" db="EMBL/GenBank/DDBJ databases">
        <title>Comparative genomic analysis of Cohnella hashimotonis sp. nov., isolated from the International Space Station.</title>
        <authorList>
            <person name="Venkateswaran K."/>
            <person name="Simpson A."/>
        </authorList>
    </citation>
    <scope>NUCLEOTIDE SEQUENCE</scope>
    <source>
        <strain evidence="7">F6_2S_P_1</strain>
    </source>
</reference>
<evidence type="ECO:0000313" key="7">
    <source>
        <dbReference type="EMBL" id="MDI4643600.1"/>
    </source>
</evidence>
<dbReference type="CDD" id="cd04301">
    <property type="entry name" value="NAT_SF"/>
    <property type="match status" value="1"/>
</dbReference>
<keyword evidence="4 7" id="KW-0012">Acyltransferase</keyword>
<comment type="caution">
    <text evidence="7">The sequence shown here is derived from an EMBL/GenBank/DDBJ whole genome shotgun (WGS) entry which is preliminary data.</text>
</comment>
<gene>
    <name evidence="7" type="ORF">KB449_01450</name>
</gene>
<evidence type="ECO:0000256" key="5">
    <source>
        <dbReference type="ARBA" id="ARBA00049880"/>
    </source>
</evidence>
<keyword evidence="2" id="KW-1277">Toxin-antitoxin system</keyword>
<dbReference type="GO" id="GO:0016746">
    <property type="term" value="F:acyltransferase activity"/>
    <property type="evidence" value="ECO:0007669"/>
    <property type="project" value="UniProtKB-KW"/>
</dbReference>
<evidence type="ECO:0000256" key="2">
    <source>
        <dbReference type="ARBA" id="ARBA00022649"/>
    </source>
</evidence>
<dbReference type="PANTHER" id="PTHR36449:SF1">
    <property type="entry name" value="ACETYLTRANSFERASE"/>
    <property type="match status" value="1"/>
</dbReference>
<organism evidence="7 8">
    <name type="scientific">Cohnella hashimotonis</name>
    <dbReference type="NCBI Taxonomy" id="2826895"/>
    <lineage>
        <taxon>Bacteria</taxon>
        <taxon>Bacillati</taxon>
        <taxon>Bacillota</taxon>
        <taxon>Bacilli</taxon>
        <taxon>Bacillales</taxon>
        <taxon>Paenibacillaceae</taxon>
        <taxon>Cohnella</taxon>
    </lineage>
</organism>
<keyword evidence="3 7" id="KW-0808">Transferase</keyword>
<protein>
    <submittedName>
        <fullName evidence="7">GNAT family N-acetyltransferase</fullName>
        <ecNumber evidence="7">2.3.1.-</ecNumber>
    </submittedName>
</protein>
<dbReference type="Proteomes" id="UP001161691">
    <property type="component" value="Unassembled WGS sequence"/>
</dbReference>
<dbReference type="EC" id="2.3.1.-" evidence="7"/>
<evidence type="ECO:0000313" key="8">
    <source>
        <dbReference type="Proteomes" id="UP001161691"/>
    </source>
</evidence>
<dbReference type="InterPro" id="IPR016181">
    <property type="entry name" value="Acyl_CoA_acyltransferase"/>
</dbReference>
<feature type="domain" description="N-acetyltransferase" evidence="6">
    <location>
        <begin position="1"/>
        <end position="164"/>
    </location>
</feature>
<dbReference type="EMBL" id="JAGRPV010000001">
    <property type="protein sequence ID" value="MDI4643600.1"/>
    <property type="molecule type" value="Genomic_DNA"/>
</dbReference>
<dbReference type="InterPro" id="IPR000182">
    <property type="entry name" value="GNAT_dom"/>
</dbReference>
<comment type="catalytic activity">
    <reaction evidence="5">
        <text>glycyl-tRNA(Gly) + acetyl-CoA = N-acetylglycyl-tRNA(Gly) + CoA + H(+)</text>
        <dbReference type="Rhea" id="RHEA:81867"/>
        <dbReference type="Rhea" id="RHEA-COMP:9683"/>
        <dbReference type="Rhea" id="RHEA-COMP:19766"/>
        <dbReference type="ChEBI" id="CHEBI:15378"/>
        <dbReference type="ChEBI" id="CHEBI:57287"/>
        <dbReference type="ChEBI" id="CHEBI:57288"/>
        <dbReference type="ChEBI" id="CHEBI:78522"/>
        <dbReference type="ChEBI" id="CHEBI:232036"/>
    </reaction>
</comment>
<name>A0ABT6TBA4_9BACL</name>